<dbReference type="InterPro" id="IPR027417">
    <property type="entry name" value="P-loop_NTPase"/>
</dbReference>
<dbReference type="CDD" id="cd00009">
    <property type="entry name" value="AAA"/>
    <property type="match status" value="1"/>
</dbReference>
<evidence type="ECO:0000313" key="5">
    <source>
        <dbReference type="EMBL" id="MBM1197707.1"/>
    </source>
</evidence>
<dbReference type="SUPFAM" id="SSF52540">
    <property type="entry name" value="P-loop containing nucleoside triphosphate hydrolases"/>
    <property type="match status" value="1"/>
</dbReference>
<evidence type="ECO:0000259" key="4">
    <source>
        <dbReference type="SMART" id="SM00382"/>
    </source>
</evidence>
<dbReference type="RefSeq" id="WP_203303855.1">
    <property type="nucleotide sequence ID" value="NZ_JAAEBW010000017.1"/>
</dbReference>
<comment type="similarity">
    <text evidence="1">Belongs to the CbbQ/NirQ/NorQ/GpvN family.</text>
</comment>
<keyword evidence="3" id="KW-0067">ATP-binding</keyword>
<dbReference type="PANTHER" id="PTHR42759">
    <property type="entry name" value="MOXR FAMILY PROTEIN"/>
    <property type="match status" value="1"/>
</dbReference>
<proteinExistence type="inferred from homology"/>
<sequence length="334" mass="36597">MQFNTEIEMKEFGFKTTAKAQGFAAGHKWMNYVAPKNKKYFFRDTLVKPFMNWLYAPFGDSCLLVGPTGSGKSSLAEQITNRLNWPCITVSAHSRMEMPELTGYNLPVTDPVSGDLNTKFVDGPLTQAMRHGLVLVIDEYDALDPAVTVGLHAVLEGKPLVIAENNGELVKPHPNFRFVACGNTAGQGDATGVYAGTMQQNLASLDRFRVIEVPYLEAENEEATLVDNLPMLPEIMAINMVKVANSIRNQHQGLGGNYLSVTMSTRTLLRWARISCGYLVTGTPNPLQVALNESLLNRCDNVQKVAIRKIAQSVFGAEWDAANKAGTNKKTVAA</sequence>
<dbReference type="InterPro" id="IPR013615">
    <property type="entry name" value="CbbQ_C"/>
</dbReference>
<comment type="caution">
    <text evidence="5">The sequence shown here is derived from an EMBL/GenBank/DDBJ whole genome shotgun (WGS) entry which is preliminary data.</text>
</comment>
<reference evidence="5 6" key="1">
    <citation type="submission" date="2020-01" db="EMBL/GenBank/DDBJ databases">
        <title>Comparative genomics of meat spoilage bacteria.</title>
        <authorList>
            <person name="Hilgarth M."/>
            <person name="Vogel R.F."/>
        </authorList>
    </citation>
    <scope>NUCLEOTIDE SEQUENCE [LARGE SCALE GENOMIC DNA]</scope>
    <source>
        <strain evidence="5 6">TMW2.2077</strain>
    </source>
</reference>
<feature type="domain" description="AAA+ ATPase" evidence="4">
    <location>
        <begin position="58"/>
        <end position="217"/>
    </location>
</feature>
<dbReference type="Proteomes" id="UP000809529">
    <property type="component" value="Unassembled WGS sequence"/>
</dbReference>
<dbReference type="Pfam" id="PF08406">
    <property type="entry name" value="CbbQ_C"/>
    <property type="match status" value="1"/>
</dbReference>
<gene>
    <name evidence="5" type="ORF">GYN02_21325</name>
</gene>
<dbReference type="InterPro" id="IPR050764">
    <property type="entry name" value="CbbQ/NirQ/NorQ/GpvN"/>
</dbReference>
<protein>
    <submittedName>
        <fullName evidence="5">AAA domain-containing protein</fullName>
    </submittedName>
</protein>
<organism evidence="5 6">
    <name type="scientific">Pseudomonas weihenstephanensis</name>
    <dbReference type="NCBI Taxonomy" id="1608994"/>
    <lineage>
        <taxon>Bacteria</taxon>
        <taxon>Pseudomonadati</taxon>
        <taxon>Pseudomonadota</taxon>
        <taxon>Gammaproteobacteria</taxon>
        <taxon>Pseudomonadales</taxon>
        <taxon>Pseudomonadaceae</taxon>
        <taxon>Pseudomonas</taxon>
    </lineage>
</organism>
<dbReference type="SMART" id="SM00382">
    <property type="entry name" value="AAA"/>
    <property type="match status" value="1"/>
</dbReference>
<evidence type="ECO:0000313" key="6">
    <source>
        <dbReference type="Proteomes" id="UP000809529"/>
    </source>
</evidence>
<dbReference type="EMBL" id="JAAEBW010000017">
    <property type="protein sequence ID" value="MBM1197707.1"/>
    <property type="molecule type" value="Genomic_DNA"/>
</dbReference>
<evidence type="ECO:0000256" key="3">
    <source>
        <dbReference type="ARBA" id="ARBA00022840"/>
    </source>
</evidence>
<dbReference type="Gene3D" id="3.40.50.300">
    <property type="entry name" value="P-loop containing nucleotide triphosphate hydrolases"/>
    <property type="match status" value="1"/>
</dbReference>
<evidence type="ECO:0000256" key="1">
    <source>
        <dbReference type="ARBA" id="ARBA00009417"/>
    </source>
</evidence>
<dbReference type="Pfam" id="PF07728">
    <property type="entry name" value="AAA_5"/>
    <property type="match status" value="1"/>
</dbReference>
<dbReference type="InterPro" id="IPR011704">
    <property type="entry name" value="ATPase_dyneun-rel_AAA"/>
</dbReference>
<dbReference type="PANTHER" id="PTHR42759:SF1">
    <property type="entry name" value="MAGNESIUM-CHELATASE SUBUNIT CHLD"/>
    <property type="match status" value="1"/>
</dbReference>
<accession>A0ABS1ZMV7</accession>
<keyword evidence="6" id="KW-1185">Reference proteome</keyword>
<name>A0ABS1ZMV7_9PSED</name>
<keyword evidence="2" id="KW-0547">Nucleotide-binding</keyword>
<dbReference type="InterPro" id="IPR003593">
    <property type="entry name" value="AAA+_ATPase"/>
</dbReference>
<evidence type="ECO:0000256" key="2">
    <source>
        <dbReference type="ARBA" id="ARBA00022741"/>
    </source>
</evidence>